<dbReference type="Gene3D" id="2.40.100.10">
    <property type="entry name" value="Cyclophilin-like"/>
    <property type="match status" value="1"/>
</dbReference>
<dbReference type="GO" id="GO:0005524">
    <property type="term" value="F:ATP binding"/>
    <property type="evidence" value="ECO:0007669"/>
    <property type="project" value="UniProtKB-KW"/>
</dbReference>
<dbReference type="NCBIfam" id="TIGR00724">
    <property type="entry name" value="urea_amlyse_rel"/>
    <property type="match status" value="1"/>
</dbReference>
<dbReference type="Proteomes" id="UP000093366">
    <property type="component" value="Unassembled WGS sequence"/>
</dbReference>
<name>A0A1C0TV33_9GAMM</name>
<evidence type="ECO:0000313" key="5">
    <source>
        <dbReference type="EMBL" id="OCQ23175.1"/>
    </source>
</evidence>
<dbReference type="SUPFAM" id="SSF50891">
    <property type="entry name" value="Cyclophilin-like"/>
    <property type="match status" value="1"/>
</dbReference>
<dbReference type="InterPro" id="IPR029000">
    <property type="entry name" value="Cyclophilin-like_dom_sf"/>
</dbReference>
<evidence type="ECO:0000256" key="2">
    <source>
        <dbReference type="ARBA" id="ARBA00022801"/>
    </source>
</evidence>
<keyword evidence="2 5" id="KW-0378">Hydrolase</keyword>
<accession>A0A1C0TV33</accession>
<organism evidence="5 6">
    <name type="scientific">Pseudoalteromonas luteoviolacea</name>
    <dbReference type="NCBI Taxonomy" id="43657"/>
    <lineage>
        <taxon>Bacteria</taxon>
        <taxon>Pseudomonadati</taxon>
        <taxon>Pseudomonadota</taxon>
        <taxon>Gammaproteobacteria</taxon>
        <taxon>Alteromonadales</taxon>
        <taxon>Pseudoalteromonadaceae</taxon>
        <taxon>Pseudoalteromonas</taxon>
    </lineage>
</organism>
<reference evidence="6" key="1">
    <citation type="submission" date="2016-07" db="EMBL/GenBank/DDBJ databases">
        <authorList>
            <person name="Florea S."/>
            <person name="Webb J.S."/>
            <person name="Jaromczyk J."/>
            <person name="Schardl C.L."/>
        </authorList>
    </citation>
    <scope>NUCLEOTIDE SEQUENCE [LARGE SCALE GENOMIC DNA]</scope>
    <source>
        <strain evidence="6">IPB1</strain>
    </source>
</reference>
<keyword evidence="1" id="KW-0547">Nucleotide-binding</keyword>
<dbReference type="GO" id="GO:0016787">
    <property type="term" value="F:hydrolase activity"/>
    <property type="evidence" value="ECO:0007669"/>
    <property type="project" value="UniProtKB-KW"/>
</dbReference>
<dbReference type="RefSeq" id="WP_065789160.1">
    <property type="nucleotide sequence ID" value="NZ_MAUJ01000001.1"/>
</dbReference>
<dbReference type="InterPro" id="IPR003778">
    <property type="entry name" value="CT_A_B"/>
</dbReference>
<dbReference type="PANTHER" id="PTHR43309">
    <property type="entry name" value="5-OXOPROLINASE SUBUNIT C"/>
    <property type="match status" value="1"/>
</dbReference>
<dbReference type="AlphaFoldDB" id="A0A1C0TV33"/>
<gene>
    <name evidence="5" type="ORF">A7985_04300</name>
</gene>
<comment type="caution">
    <text evidence="5">The sequence shown here is derived from an EMBL/GenBank/DDBJ whole genome shotgun (WGS) entry which is preliminary data.</text>
</comment>
<evidence type="ECO:0000259" key="4">
    <source>
        <dbReference type="SMART" id="SM00797"/>
    </source>
</evidence>
<sequence>MLKTLKGGIQACVQDFGRQGYRHLGVSQTGVLDPLAMNYANALLHNEDNTPVIEITVGLCHFEFLESTNFAITGADLAARLNGKQLESGWRYSASAGDKLTFSSSKDGLRAYLAVQGGFKLNQILDSYSTDLQAGFGGFSGHALKEGDVLHYERYSALPSVGAAQPLYDKKIRVMAGPHCDLISDVQYQLLFTQCWQVLPQSNRMGIRMESERDLCHAQSIPSQAVTPGVVQLPPNGKPIILSNDCQTTGGYPIIAQVIEADLRHLSQLAPGQHCAFELVTRQDATNALQIQRQHLAQFKIAINNNDKNIV</sequence>
<protein>
    <submittedName>
        <fullName evidence="5">Allophanate hydrolase</fullName>
    </submittedName>
</protein>
<dbReference type="OrthoDB" id="9768696at2"/>
<keyword evidence="3" id="KW-0067">ATP-binding</keyword>
<proteinExistence type="predicted"/>
<dbReference type="EMBL" id="MAUJ01000001">
    <property type="protein sequence ID" value="OCQ23175.1"/>
    <property type="molecule type" value="Genomic_DNA"/>
</dbReference>
<evidence type="ECO:0000256" key="1">
    <source>
        <dbReference type="ARBA" id="ARBA00022741"/>
    </source>
</evidence>
<evidence type="ECO:0000313" key="6">
    <source>
        <dbReference type="Proteomes" id="UP000093366"/>
    </source>
</evidence>
<evidence type="ECO:0000256" key="3">
    <source>
        <dbReference type="ARBA" id="ARBA00022840"/>
    </source>
</evidence>
<dbReference type="InterPro" id="IPR052708">
    <property type="entry name" value="PxpC"/>
</dbReference>
<feature type="domain" description="Carboxyltransferase" evidence="4">
    <location>
        <begin position="23"/>
        <end position="296"/>
    </location>
</feature>
<dbReference type="Pfam" id="PF02626">
    <property type="entry name" value="CT_A_B"/>
    <property type="match status" value="1"/>
</dbReference>
<dbReference type="PANTHER" id="PTHR43309:SF3">
    <property type="entry name" value="5-OXOPROLINASE SUBUNIT C"/>
    <property type="match status" value="1"/>
</dbReference>
<dbReference type="SMART" id="SM00797">
    <property type="entry name" value="AHS2"/>
    <property type="match status" value="1"/>
</dbReference>